<keyword evidence="2" id="KW-1185">Reference proteome</keyword>
<dbReference type="Proteomes" id="UP000600449">
    <property type="component" value="Unassembled WGS sequence"/>
</dbReference>
<evidence type="ECO:0000313" key="2">
    <source>
        <dbReference type="Proteomes" id="UP000600449"/>
    </source>
</evidence>
<dbReference type="RefSeq" id="WP_188910804.1">
    <property type="nucleotide sequence ID" value="NZ_BMMF01000003.1"/>
</dbReference>
<comment type="caution">
    <text evidence="1">The sequence shown here is derived from an EMBL/GenBank/DDBJ whole genome shotgun (WGS) entry which is preliminary data.</text>
</comment>
<proteinExistence type="predicted"/>
<evidence type="ECO:0000313" key="1">
    <source>
        <dbReference type="EMBL" id="GGK27690.1"/>
    </source>
</evidence>
<protein>
    <submittedName>
        <fullName evidence="1">Uncharacterized protein</fullName>
    </submittedName>
</protein>
<dbReference type="AlphaFoldDB" id="A0A917Q604"/>
<sequence>MPHFDPHYADKLRGSHGLAQADTVLDLRGVARPAAEASLAELIERSRFGEAISVAVRIAAPIPGAGETLFQPVGRTLLEARRKGHVASLSPLPAQDGLGFFVRLAGRGAKEREA</sequence>
<gene>
    <name evidence="1" type="ORF">GCM10011322_12800</name>
</gene>
<organism evidence="1 2">
    <name type="scientific">Salinarimonas ramus</name>
    <dbReference type="NCBI Taxonomy" id="690164"/>
    <lineage>
        <taxon>Bacteria</taxon>
        <taxon>Pseudomonadati</taxon>
        <taxon>Pseudomonadota</taxon>
        <taxon>Alphaproteobacteria</taxon>
        <taxon>Hyphomicrobiales</taxon>
        <taxon>Salinarimonadaceae</taxon>
        <taxon>Salinarimonas</taxon>
    </lineage>
</organism>
<accession>A0A917Q604</accession>
<name>A0A917Q604_9HYPH</name>
<reference evidence="1 2" key="1">
    <citation type="journal article" date="2014" name="Int. J. Syst. Evol. Microbiol.">
        <title>Complete genome sequence of Corynebacterium casei LMG S-19264T (=DSM 44701T), isolated from a smear-ripened cheese.</title>
        <authorList>
            <consortium name="US DOE Joint Genome Institute (JGI-PGF)"/>
            <person name="Walter F."/>
            <person name="Albersmeier A."/>
            <person name="Kalinowski J."/>
            <person name="Ruckert C."/>
        </authorList>
    </citation>
    <scope>NUCLEOTIDE SEQUENCE [LARGE SCALE GENOMIC DNA]</scope>
    <source>
        <strain evidence="1 2">CGMCC 1.9161</strain>
    </source>
</reference>
<dbReference type="EMBL" id="BMMF01000003">
    <property type="protein sequence ID" value="GGK27690.1"/>
    <property type="molecule type" value="Genomic_DNA"/>
</dbReference>